<dbReference type="InterPro" id="IPR047057">
    <property type="entry name" value="MerR_fam"/>
</dbReference>
<dbReference type="SUPFAM" id="SSF46955">
    <property type="entry name" value="Putative DNA-binding domain"/>
    <property type="match status" value="1"/>
</dbReference>
<dbReference type="InterPro" id="IPR000551">
    <property type="entry name" value="MerR-type_HTH_dom"/>
</dbReference>
<feature type="compositionally biased region" description="Polar residues" evidence="2">
    <location>
        <begin position="121"/>
        <end position="133"/>
    </location>
</feature>
<dbReference type="GO" id="GO:0003677">
    <property type="term" value="F:DNA binding"/>
    <property type="evidence" value="ECO:0007669"/>
    <property type="project" value="UniProtKB-KW"/>
</dbReference>
<proteinExistence type="predicted"/>
<dbReference type="SMART" id="SM00422">
    <property type="entry name" value="HTH_MERR"/>
    <property type="match status" value="1"/>
</dbReference>
<dbReference type="PANTHER" id="PTHR30204">
    <property type="entry name" value="REDOX-CYCLING DRUG-SENSING TRANSCRIPTIONAL ACTIVATOR SOXR"/>
    <property type="match status" value="1"/>
</dbReference>
<dbReference type="CDD" id="cd01282">
    <property type="entry name" value="HTH_MerR-like_sg3"/>
    <property type="match status" value="1"/>
</dbReference>
<name>A0A4R6V0X8_9ACTN</name>
<evidence type="ECO:0000313" key="5">
    <source>
        <dbReference type="Proteomes" id="UP000295281"/>
    </source>
</evidence>
<organism evidence="4 5">
    <name type="scientific">Actinorugispora endophytica</name>
    <dbReference type="NCBI Taxonomy" id="1605990"/>
    <lineage>
        <taxon>Bacteria</taxon>
        <taxon>Bacillati</taxon>
        <taxon>Actinomycetota</taxon>
        <taxon>Actinomycetes</taxon>
        <taxon>Streptosporangiales</taxon>
        <taxon>Nocardiopsidaceae</taxon>
        <taxon>Actinorugispora</taxon>
    </lineage>
</organism>
<keyword evidence="1 4" id="KW-0238">DNA-binding</keyword>
<dbReference type="Proteomes" id="UP000295281">
    <property type="component" value="Unassembled WGS sequence"/>
</dbReference>
<dbReference type="AlphaFoldDB" id="A0A4R6V0X8"/>
<dbReference type="EMBL" id="SNYN01000003">
    <property type="protein sequence ID" value="TDQ53641.1"/>
    <property type="molecule type" value="Genomic_DNA"/>
</dbReference>
<dbReference type="PROSITE" id="PS50937">
    <property type="entry name" value="HTH_MERR_2"/>
    <property type="match status" value="1"/>
</dbReference>
<reference evidence="4 5" key="1">
    <citation type="submission" date="2019-03" db="EMBL/GenBank/DDBJ databases">
        <title>Genomic Encyclopedia of Type Strains, Phase IV (KMG-IV): sequencing the most valuable type-strain genomes for metagenomic binning, comparative biology and taxonomic classification.</title>
        <authorList>
            <person name="Goeker M."/>
        </authorList>
    </citation>
    <scope>NUCLEOTIDE SEQUENCE [LARGE SCALE GENOMIC DNA]</scope>
    <source>
        <strain evidence="4 5">DSM 46770</strain>
    </source>
</reference>
<evidence type="ECO:0000256" key="1">
    <source>
        <dbReference type="ARBA" id="ARBA00023125"/>
    </source>
</evidence>
<protein>
    <submittedName>
        <fullName evidence="4">DNA-binding transcriptional MerR regulator</fullName>
    </submittedName>
</protein>
<dbReference type="PANTHER" id="PTHR30204:SF97">
    <property type="entry name" value="MERR FAMILY REGULATORY PROTEIN"/>
    <property type="match status" value="1"/>
</dbReference>
<feature type="region of interest" description="Disordered" evidence="2">
    <location>
        <begin position="121"/>
        <end position="167"/>
    </location>
</feature>
<dbReference type="Gene3D" id="1.10.1660.10">
    <property type="match status" value="1"/>
</dbReference>
<accession>A0A4R6V0X8</accession>
<comment type="caution">
    <text evidence="4">The sequence shown here is derived from an EMBL/GenBank/DDBJ whole genome shotgun (WGS) entry which is preliminary data.</text>
</comment>
<evidence type="ECO:0000259" key="3">
    <source>
        <dbReference type="PROSITE" id="PS50937"/>
    </source>
</evidence>
<dbReference type="PRINTS" id="PR00040">
    <property type="entry name" value="HTHMERR"/>
</dbReference>
<keyword evidence="5" id="KW-1185">Reference proteome</keyword>
<evidence type="ECO:0000313" key="4">
    <source>
        <dbReference type="EMBL" id="TDQ53641.1"/>
    </source>
</evidence>
<feature type="domain" description="HTH merR-type" evidence="3">
    <location>
        <begin position="1"/>
        <end position="68"/>
    </location>
</feature>
<evidence type="ECO:0000256" key="2">
    <source>
        <dbReference type="SAM" id="MobiDB-lite"/>
    </source>
</evidence>
<dbReference type="InterPro" id="IPR009061">
    <property type="entry name" value="DNA-bd_dom_put_sf"/>
</dbReference>
<dbReference type="RefSeq" id="WP_133740562.1">
    <property type="nucleotide sequence ID" value="NZ_SNYN01000003.1"/>
</dbReference>
<dbReference type="Pfam" id="PF13411">
    <property type="entry name" value="MerR_1"/>
    <property type="match status" value="1"/>
</dbReference>
<sequence length="167" mass="18075">MRIGELSARTGASRRSLRYYEQQGLLASTRSPSGQRRYDDGHVQRVALIRVFLAAGMSSRTIAQLVPCMTHPDMDRARQASTAMNEERTRLSSTIDSLAAAREALDHLIEVNQKFLANVTGSSTSDGTNQLSDSPPAGRSNADRAQKASLADIFSDPPDLGLRKSAG</sequence>
<gene>
    <name evidence="4" type="ORF">EV190_10389</name>
</gene>
<dbReference type="GO" id="GO:0003700">
    <property type="term" value="F:DNA-binding transcription factor activity"/>
    <property type="evidence" value="ECO:0007669"/>
    <property type="project" value="InterPro"/>
</dbReference>
<dbReference type="OrthoDB" id="5296483at2"/>